<feature type="region of interest" description="Disordered" evidence="6">
    <location>
        <begin position="85"/>
        <end position="109"/>
    </location>
</feature>
<dbReference type="Pfam" id="PF00010">
    <property type="entry name" value="HLH"/>
    <property type="match status" value="1"/>
</dbReference>
<evidence type="ECO:0000256" key="3">
    <source>
        <dbReference type="ARBA" id="ARBA00023015"/>
    </source>
</evidence>
<dbReference type="Proteomes" id="UP001445076">
    <property type="component" value="Unassembled WGS sequence"/>
</dbReference>
<evidence type="ECO:0000256" key="6">
    <source>
        <dbReference type="SAM" id="MobiDB-lite"/>
    </source>
</evidence>
<dbReference type="AlphaFoldDB" id="A0AAW0YHW4"/>
<proteinExistence type="predicted"/>
<dbReference type="InterPro" id="IPR036638">
    <property type="entry name" value="HLH_DNA-bd_sf"/>
</dbReference>
<dbReference type="GO" id="GO:0032922">
    <property type="term" value="P:circadian regulation of gene expression"/>
    <property type="evidence" value="ECO:0007669"/>
    <property type="project" value="TreeGrafter"/>
</dbReference>
<evidence type="ECO:0000256" key="5">
    <source>
        <dbReference type="ARBA" id="ARBA00023242"/>
    </source>
</evidence>
<keyword evidence="3" id="KW-0805">Transcription regulation</keyword>
<dbReference type="GO" id="GO:0005737">
    <property type="term" value="C:cytoplasm"/>
    <property type="evidence" value="ECO:0007669"/>
    <property type="project" value="InterPro"/>
</dbReference>
<dbReference type="GO" id="GO:0000122">
    <property type="term" value="P:negative regulation of transcription by RNA polymerase II"/>
    <property type="evidence" value="ECO:0007669"/>
    <property type="project" value="InterPro"/>
</dbReference>
<organism evidence="8 9">
    <name type="scientific">Cherax quadricarinatus</name>
    <name type="common">Australian red claw crayfish</name>
    <dbReference type="NCBI Taxonomy" id="27406"/>
    <lineage>
        <taxon>Eukaryota</taxon>
        <taxon>Metazoa</taxon>
        <taxon>Ecdysozoa</taxon>
        <taxon>Arthropoda</taxon>
        <taxon>Crustacea</taxon>
        <taxon>Multicrustacea</taxon>
        <taxon>Malacostraca</taxon>
        <taxon>Eumalacostraca</taxon>
        <taxon>Eucarida</taxon>
        <taxon>Decapoda</taxon>
        <taxon>Pleocyemata</taxon>
        <taxon>Astacidea</taxon>
        <taxon>Parastacoidea</taxon>
        <taxon>Parastacidae</taxon>
        <taxon>Cherax</taxon>
    </lineage>
</organism>
<protein>
    <recommendedName>
        <fullName evidence="7">BHLH domain-containing protein</fullName>
    </recommendedName>
</protein>
<keyword evidence="9" id="KW-1185">Reference proteome</keyword>
<evidence type="ECO:0000313" key="8">
    <source>
        <dbReference type="EMBL" id="KAK8751343.1"/>
    </source>
</evidence>
<comment type="subcellular location">
    <subcellularLocation>
        <location evidence="1">Nucleus</location>
    </subcellularLocation>
</comment>
<evidence type="ECO:0000256" key="1">
    <source>
        <dbReference type="ARBA" id="ARBA00004123"/>
    </source>
</evidence>
<feature type="non-terminal residue" evidence="8">
    <location>
        <position position="1"/>
    </location>
</feature>
<evidence type="ECO:0000256" key="2">
    <source>
        <dbReference type="ARBA" id="ARBA00022491"/>
    </source>
</evidence>
<reference evidence="8 9" key="1">
    <citation type="journal article" date="2024" name="BMC Genomics">
        <title>Genome assembly of redclaw crayfish (Cherax quadricarinatus) provides insights into its immune adaptation and hypoxia tolerance.</title>
        <authorList>
            <person name="Liu Z."/>
            <person name="Zheng J."/>
            <person name="Li H."/>
            <person name="Fang K."/>
            <person name="Wang S."/>
            <person name="He J."/>
            <person name="Zhou D."/>
            <person name="Weng S."/>
            <person name="Chi M."/>
            <person name="Gu Z."/>
            <person name="He J."/>
            <person name="Li F."/>
            <person name="Wang M."/>
        </authorList>
    </citation>
    <scope>NUCLEOTIDE SEQUENCE [LARGE SCALE GENOMIC DNA]</scope>
    <source>
        <strain evidence="8">ZL_2023a</strain>
    </source>
</reference>
<comment type="caution">
    <text evidence="8">The sequence shown here is derived from an EMBL/GenBank/DDBJ whole genome shotgun (WGS) entry which is preliminary data.</text>
</comment>
<sequence length="109" mass="12259">WEHSFTTLGKMKAERCTSPVQAVMGVLEGKAGKPSSKAEATQVLMYLDRLQQLVPQCPKDRPVSRLELIQFVIDYINDLQEELATPLQEDDTNSSDSVFEEKTEEDPTS</sequence>
<dbReference type="PANTHER" id="PTHR11723:SF17">
    <property type="entry name" value="PROTEIN EXTRA-MACROCHAETAE"/>
    <property type="match status" value="1"/>
</dbReference>
<feature type="domain" description="BHLH" evidence="7">
    <location>
        <begin position="27"/>
        <end position="79"/>
    </location>
</feature>
<dbReference type="GO" id="GO:0005634">
    <property type="term" value="C:nucleus"/>
    <property type="evidence" value="ECO:0007669"/>
    <property type="project" value="UniProtKB-SubCell"/>
</dbReference>
<evidence type="ECO:0000259" key="7">
    <source>
        <dbReference type="PROSITE" id="PS50888"/>
    </source>
</evidence>
<dbReference type="PROSITE" id="PS50888">
    <property type="entry name" value="BHLH"/>
    <property type="match status" value="1"/>
</dbReference>
<dbReference type="GO" id="GO:0046983">
    <property type="term" value="F:protein dimerization activity"/>
    <property type="evidence" value="ECO:0007669"/>
    <property type="project" value="InterPro"/>
</dbReference>
<dbReference type="GO" id="GO:0030154">
    <property type="term" value="P:cell differentiation"/>
    <property type="evidence" value="ECO:0007669"/>
    <property type="project" value="TreeGrafter"/>
</dbReference>
<dbReference type="Gene3D" id="4.10.280.10">
    <property type="entry name" value="Helix-loop-helix DNA-binding domain"/>
    <property type="match status" value="1"/>
</dbReference>
<dbReference type="PANTHER" id="PTHR11723">
    <property type="entry name" value="DNA-BINDING PROTEIN INHIBITOR"/>
    <property type="match status" value="1"/>
</dbReference>
<gene>
    <name evidence="8" type="ORF">OTU49_014283</name>
</gene>
<keyword evidence="4" id="KW-0804">Transcription</keyword>
<keyword evidence="5" id="KW-0539">Nucleus</keyword>
<dbReference type="InterPro" id="IPR026052">
    <property type="entry name" value="DNA-bd_prot-inh"/>
</dbReference>
<keyword evidence="2" id="KW-0678">Repressor</keyword>
<dbReference type="EMBL" id="JARKIK010000006">
    <property type="protein sequence ID" value="KAK8751343.1"/>
    <property type="molecule type" value="Genomic_DNA"/>
</dbReference>
<accession>A0AAW0YHW4</accession>
<dbReference type="SUPFAM" id="SSF47459">
    <property type="entry name" value="HLH, helix-loop-helix DNA-binding domain"/>
    <property type="match status" value="1"/>
</dbReference>
<name>A0AAW0YHW4_CHEQU</name>
<evidence type="ECO:0000256" key="4">
    <source>
        <dbReference type="ARBA" id="ARBA00023163"/>
    </source>
</evidence>
<dbReference type="InterPro" id="IPR011598">
    <property type="entry name" value="bHLH_dom"/>
</dbReference>
<evidence type="ECO:0000313" key="9">
    <source>
        <dbReference type="Proteomes" id="UP001445076"/>
    </source>
</evidence>